<sequence length="75" mass="8522">MKEYLSDHREDKALDERPAMIFKGYIQFTDVFGQHIRSFFAFDIGDGTKEIGAARAVPCSGDSFMISRVNQQTKT</sequence>
<keyword evidence="2" id="KW-1185">Reference proteome</keyword>
<name>A0A399R8G9_9PROT</name>
<dbReference type="Proteomes" id="UP000265845">
    <property type="component" value="Unassembled WGS sequence"/>
</dbReference>
<accession>A0A399R8G9</accession>
<gene>
    <name evidence="1" type="ORF">D1222_15175</name>
</gene>
<reference evidence="1 2" key="1">
    <citation type="submission" date="2018-08" db="EMBL/GenBank/DDBJ databases">
        <title>Henriciella mobilis sp. nov., isolated from seawater.</title>
        <authorList>
            <person name="Cheng H."/>
            <person name="Wu Y.-H."/>
            <person name="Xu X.-W."/>
            <person name="Guo L.-L."/>
        </authorList>
    </citation>
    <scope>NUCLEOTIDE SEQUENCE [LARGE SCALE GENOMIC DNA]</scope>
    <source>
        <strain evidence="1 2">CCUG67844</strain>
    </source>
</reference>
<protein>
    <submittedName>
        <fullName evidence="1">Uncharacterized protein</fullName>
    </submittedName>
</protein>
<proteinExistence type="predicted"/>
<evidence type="ECO:0000313" key="1">
    <source>
        <dbReference type="EMBL" id="RIJ27710.1"/>
    </source>
</evidence>
<comment type="caution">
    <text evidence="1">The sequence shown here is derived from an EMBL/GenBank/DDBJ whole genome shotgun (WGS) entry which is preliminary data.</text>
</comment>
<dbReference type="AlphaFoldDB" id="A0A399R8G9"/>
<dbReference type="EMBL" id="QWGA01000008">
    <property type="protein sequence ID" value="RIJ27710.1"/>
    <property type="molecule type" value="Genomic_DNA"/>
</dbReference>
<organism evidence="1 2">
    <name type="scientific">Henriciella algicola</name>
    <dbReference type="NCBI Taxonomy" id="1608422"/>
    <lineage>
        <taxon>Bacteria</taxon>
        <taxon>Pseudomonadati</taxon>
        <taxon>Pseudomonadota</taxon>
        <taxon>Alphaproteobacteria</taxon>
        <taxon>Hyphomonadales</taxon>
        <taxon>Hyphomonadaceae</taxon>
        <taxon>Henriciella</taxon>
    </lineage>
</organism>
<evidence type="ECO:0000313" key="2">
    <source>
        <dbReference type="Proteomes" id="UP000265845"/>
    </source>
</evidence>